<dbReference type="InterPro" id="IPR005119">
    <property type="entry name" value="LysR_subst-bd"/>
</dbReference>
<dbReference type="GO" id="GO:0043565">
    <property type="term" value="F:sequence-specific DNA binding"/>
    <property type="evidence" value="ECO:0007669"/>
    <property type="project" value="TreeGrafter"/>
</dbReference>
<dbReference type="Pfam" id="PF03466">
    <property type="entry name" value="LysR_substrate"/>
    <property type="match status" value="1"/>
</dbReference>
<protein>
    <submittedName>
        <fullName evidence="6">LysR substrate-binding domain-containing protein</fullName>
    </submittedName>
</protein>
<gene>
    <name evidence="6" type="ORF">ACFYG5_13400</name>
</gene>
<dbReference type="PANTHER" id="PTHR30537">
    <property type="entry name" value="HTH-TYPE TRANSCRIPTIONAL REGULATOR"/>
    <property type="match status" value="1"/>
</dbReference>
<reference evidence="6" key="1">
    <citation type="submission" date="2024-10" db="EMBL/GenBank/DDBJ databases">
        <authorList>
            <person name="Lesea H.P."/>
            <person name="Kuehl J.V."/>
            <person name="Chandonia J.-M."/>
        </authorList>
    </citation>
    <scope>NUCLEOTIDE SEQUENCE</scope>
    <source>
        <strain evidence="6">FW102-FHT14D07</strain>
    </source>
</reference>
<dbReference type="InterPro" id="IPR058163">
    <property type="entry name" value="LysR-type_TF_proteobact-type"/>
</dbReference>
<dbReference type="InterPro" id="IPR036390">
    <property type="entry name" value="WH_DNA-bd_sf"/>
</dbReference>
<proteinExistence type="inferred from homology"/>
<dbReference type="Gene3D" id="1.10.10.10">
    <property type="entry name" value="Winged helix-like DNA-binding domain superfamily/Winged helix DNA-binding domain"/>
    <property type="match status" value="1"/>
</dbReference>
<evidence type="ECO:0000256" key="1">
    <source>
        <dbReference type="ARBA" id="ARBA00009437"/>
    </source>
</evidence>
<evidence type="ECO:0000256" key="3">
    <source>
        <dbReference type="ARBA" id="ARBA00023125"/>
    </source>
</evidence>
<dbReference type="AlphaFoldDB" id="A0AB74UQI3"/>
<dbReference type="SUPFAM" id="SSF46785">
    <property type="entry name" value="Winged helix' DNA-binding domain"/>
    <property type="match status" value="1"/>
</dbReference>
<dbReference type="RefSeq" id="WP_395116321.1">
    <property type="nucleotide sequence ID" value="NZ_CP170721.1"/>
</dbReference>
<dbReference type="PANTHER" id="PTHR30537:SF79">
    <property type="entry name" value="TRANSCRIPTIONAL REGULATOR-RELATED"/>
    <property type="match status" value="1"/>
</dbReference>
<dbReference type="SUPFAM" id="SSF53850">
    <property type="entry name" value="Periplasmic binding protein-like II"/>
    <property type="match status" value="1"/>
</dbReference>
<evidence type="ECO:0000313" key="6">
    <source>
        <dbReference type="EMBL" id="XIA17552.1"/>
    </source>
</evidence>
<dbReference type="Gene3D" id="3.40.190.10">
    <property type="entry name" value="Periplasmic binding protein-like II"/>
    <property type="match status" value="2"/>
</dbReference>
<keyword evidence="3" id="KW-0238">DNA-binding</keyword>
<keyword evidence="4" id="KW-0804">Transcription</keyword>
<dbReference type="PROSITE" id="PS50931">
    <property type="entry name" value="HTH_LYSR"/>
    <property type="match status" value="1"/>
</dbReference>
<dbReference type="CDD" id="cd08432">
    <property type="entry name" value="PBP2_GcdR_TrpI_HvrB_AmpR_like"/>
    <property type="match status" value="1"/>
</dbReference>
<dbReference type="GO" id="GO:0003700">
    <property type="term" value="F:DNA-binding transcription factor activity"/>
    <property type="evidence" value="ECO:0007669"/>
    <property type="project" value="InterPro"/>
</dbReference>
<dbReference type="InterPro" id="IPR036388">
    <property type="entry name" value="WH-like_DNA-bd_sf"/>
</dbReference>
<dbReference type="EMBL" id="CP170721">
    <property type="protein sequence ID" value="XIA17552.1"/>
    <property type="molecule type" value="Genomic_DNA"/>
</dbReference>
<accession>A0AB74UQI3</accession>
<keyword evidence="2" id="KW-0805">Transcription regulation</keyword>
<sequence>MGKLPLGLLQQFVLIARQGNLSRAAREANLTVSALSHQMKQLEERLDRRLFERGPRGVTLTVDGNCLLEAVGEHVDGIEHALGAYRTRHHDALTLSASPGIMSSWLVPRLPKLVAAYPELELSLQSGSTLVNFAREPVDVALRYGRGQWPELLCERLFGEWIAPVAAPALVARMAGVDPHDLSRWPLLGEPGESTRWSDWFGRTGGTPPKRYVAQFDSLDALRHAALEGLGVALGRMVTSKSLIDAGRLQVLGNSYLAVKEAYWLVYPPRSQEHRGLQRFRDWLLAEAAEYRGQMSSFRPDDLAVD</sequence>
<organism evidence="6">
    <name type="scientific">Rhodanobacter sp. FW102-FHT14D07</name>
    <dbReference type="NCBI Taxonomy" id="3351462"/>
    <lineage>
        <taxon>Bacteria</taxon>
        <taxon>Pseudomonadati</taxon>
        <taxon>Pseudomonadota</taxon>
        <taxon>Gammaproteobacteria</taxon>
        <taxon>Lysobacterales</taxon>
        <taxon>Rhodanobacteraceae</taxon>
        <taxon>Rhodanobacter</taxon>
    </lineage>
</organism>
<feature type="domain" description="HTH lysR-type" evidence="5">
    <location>
        <begin position="4"/>
        <end position="61"/>
    </location>
</feature>
<name>A0AB74UQI3_9GAMM</name>
<evidence type="ECO:0000256" key="2">
    <source>
        <dbReference type="ARBA" id="ARBA00023015"/>
    </source>
</evidence>
<dbReference type="InterPro" id="IPR000847">
    <property type="entry name" value="LysR_HTH_N"/>
</dbReference>
<evidence type="ECO:0000256" key="4">
    <source>
        <dbReference type="ARBA" id="ARBA00023163"/>
    </source>
</evidence>
<dbReference type="GO" id="GO:0006351">
    <property type="term" value="P:DNA-templated transcription"/>
    <property type="evidence" value="ECO:0007669"/>
    <property type="project" value="TreeGrafter"/>
</dbReference>
<evidence type="ECO:0000259" key="5">
    <source>
        <dbReference type="PROSITE" id="PS50931"/>
    </source>
</evidence>
<comment type="similarity">
    <text evidence="1">Belongs to the LysR transcriptional regulatory family.</text>
</comment>
<dbReference type="Pfam" id="PF00126">
    <property type="entry name" value="HTH_1"/>
    <property type="match status" value="1"/>
</dbReference>